<dbReference type="FunFam" id="3.90.1030.20:FF:000001">
    <property type="entry name" value="DNA polymerase delta 3, accessory subunit"/>
    <property type="match status" value="1"/>
</dbReference>
<feature type="region of interest" description="Disordered" evidence="11">
    <location>
        <begin position="396"/>
        <end position="454"/>
    </location>
</feature>
<feature type="region of interest" description="Disordered" evidence="11">
    <location>
        <begin position="251"/>
        <end position="375"/>
    </location>
</feature>
<dbReference type="InterPro" id="IPR019038">
    <property type="entry name" value="POLD3"/>
</dbReference>
<sequence length="454" mass="49970">MDELYLENIDELVTDQNKIVTYKWLSHTLGVHVNQAKQMLYDYVTRKRKENQSAQVHVTYLLTGKSIQNGYPYHKVAVVKEERLEAMKAKLAVVANVHVYSIQKATLKDSAPLFNTDYDIFKNNIQDCNKYSAIRCAEAVPRSAEVMSQLRKAHSQQTEEAPQAAAPTINGHITQPAAKPASQQPKGIMGMFSRPAAKAQEANKEPKTENKEPAVSAGSSKSSAKASAMNNFFGKASLSKIKETSSINKFVKQEEEPVSQSTASSHAPASSPPPEPPTKKGTSTKVPTKDKKSKGKRAEISDCEEEENKSVKKRRRIKQPMADSSDDEDVPPPRDVKTPSPPPPPAPEPVLKMETDTQPQVLPGGKRRKRKRVLKSKTFMDEEGCIVTEKVYESQSCTDSEDEFAVSKPAGTSKPSTLGAAKQEVKTESKPPKKSSVANKGTKQASIMGFFQKK</sequence>
<keyword evidence="7" id="KW-0228">DNA excision</keyword>
<dbReference type="AlphaFoldDB" id="A0AAD1R818"/>
<keyword evidence="9" id="KW-0539">Nucleus</keyword>
<dbReference type="GO" id="GO:0003887">
    <property type="term" value="F:DNA-directed DNA polymerase activity"/>
    <property type="evidence" value="ECO:0007669"/>
    <property type="project" value="TreeGrafter"/>
</dbReference>
<evidence type="ECO:0000256" key="7">
    <source>
        <dbReference type="ARBA" id="ARBA00022769"/>
    </source>
</evidence>
<dbReference type="GO" id="GO:0043625">
    <property type="term" value="C:delta DNA polymerase complex"/>
    <property type="evidence" value="ECO:0007669"/>
    <property type="project" value="InterPro"/>
</dbReference>
<organism evidence="12 13">
    <name type="scientific">Pelobates cultripes</name>
    <name type="common">Western spadefoot toad</name>
    <dbReference type="NCBI Taxonomy" id="61616"/>
    <lineage>
        <taxon>Eukaryota</taxon>
        <taxon>Metazoa</taxon>
        <taxon>Chordata</taxon>
        <taxon>Craniata</taxon>
        <taxon>Vertebrata</taxon>
        <taxon>Euteleostomi</taxon>
        <taxon>Amphibia</taxon>
        <taxon>Batrachia</taxon>
        <taxon>Anura</taxon>
        <taxon>Pelobatoidea</taxon>
        <taxon>Pelobatidae</taxon>
        <taxon>Pelobates</taxon>
    </lineage>
</organism>
<evidence type="ECO:0000256" key="11">
    <source>
        <dbReference type="SAM" id="MobiDB-lite"/>
    </source>
</evidence>
<evidence type="ECO:0000256" key="6">
    <source>
        <dbReference type="ARBA" id="ARBA00022763"/>
    </source>
</evidence>
<reference evidence="12" key="1">
    <citation type="submission" date="2022-03" db="EMBL/GenBank/DDBJ databases">
        <authorList>
            <person name="Alioto T."/>
            <person name="Alioto T."/>
            <person name="Gomez Garrido J."/>
        </authorList>
    </citation>
    <scope>NUCLEOTIDE SEQUENCE</scope>
</reference>
<feature type="compositionally biased region" description="Pro residues" evidence="11">
    <location>
        <begin position="339"/>
        <end position="348"/>
    </location>
</feature>
<proteinExistence type="predicted"/>
<evidence type="ECO:0000313" key="13">
    <source>
        <dbReference type="Proteomes" id="UP001295444"/>
    </source>
</evidence>
<comment type="subcellular location">
    <subcellularLocation>
        <location evidence="2">Cytoplasm</location>
    </subcellularLocation>
    <subcellularLocation>
        <location evidence="1">Nucleus</location>
    </subcellularLocation>
</comment>
<dbReference type="EMBL" id="OW240912">
    <property type="protein sequence ID" value="CAH2225785.1"/>
    <property type="molecule type" value="Genomic_DNA"/>
</dbReference>
<protein>
    <recommendedName>
        <fullName evidence="3">DNA polymerase delta subunit 3</fullName>
    </recommendedName>
    <alternativeName>
        <fullName evidence="10">DNA polymerase delta subunit p66</fullName>
    </alternativeName>
</protein>
<dbReference type="GO" id="GO:0006297">
    <property type="term" value="P:nucleotide-excision repair, DNA gap filling"/>
    <property type="evidence" value="ECO:0007669"/>
    <property type="project" value="TreeGrafter"/>
</dbReference>
<dbReference type="Proteomes" id="UP001295444">
    <property type="component" value="Chromosome 01"/>
</dbReference>
<evidence type="ECO:0000256" key="9">
    <source>
        <dbReference type="ARBA" id="ARBA00023242"/>
    </source>
</evidence>
<evidence type="ECO:0000256" key="5">
    <source>
        <dbReference type="ARBA" id="ARBA00022705"/>
    </source>
</evidence>
<dbReference type="Pfam" id="PF09507">
    <property type="entry name" value="CDC27"/>
    <property type="match status" value="1"/>
</dbReference>
<evidence type="ECO:0000256" key="3">
    <source>
        <dbReference type="ARBA" id="ARBA00017589"/>
    </source>
</evidence>
<keyword evidence="6" id="KW-0227">DNA damage</keyword>
<keyword evidence="5" id="KW-0235">DNA replication</keyword>
<feature type="compositionally biased region" description="Polar residues" evidence="11">
    <location>
        <begin position="436"/>
        <end position="445"/>
    </location>
</feature>
<evidence type="ECO:0000256" key="8">
    <source>
        <dbReference type="ARBA" id="ARBA00023204"/>
    </source>
</evidence>
<dbReference type="GO" id="GO:1904161">
    <property type="term" value="P:DNA synthesis involved in UV-damage excision repair"/>
    <property type="evidence" value="ECO:0007669"/>
    <property type="project" value="TreeGrafter"/>
</dbReference>
<evidence type="ECO:0000256" key="1">
    <source>
        <dbReference type="ARBA" id="ARBA00004123"/>
    </source>
</evidence>
<evidence type="ECO:0000256" key="10">
    <source>
        <dbReference type="ARBA" id="ARBA00083711"/>
    </source>
</evidence>
<keyword evidence="13" id="KW-1185">Reference proteome</keyword>
<name>A0AAD1R818_PELCU</name>
<dbReference type="GO" id="GO:0005737">
    <property type="term" value="C:cytoplasm"/>
    <property type="evidence" value="ECO:0007669"/>
    <property type="project" value="UniProtKB-SubCell"/>
</dbReference>
<dbReference type="InterPro" id="IPR041913">
    <property type="entry name" value="POLD3_sf"/>
</dbReference>
<evidence type="ECO:0000313" key="12">
    <source>
        <dbReference type="EMBL" id="CAH2225785.1"/>
    </source>
</evidence>
<dbReference type="PANTHER" id="PTHR17598:SF13">
    <property type="entry name" value="DNA POLYMERASE DELTA SUBUNIT 3"/>
    <property type="match status" value="1"/>
</dbReference>
<keyword evidence="8" id="KW-0234">DNA repair</keyword>
<keyword evidence="4" id="KW-0963">Cytoplasm</keyword>
<dbReference type="PANTHER" id="PTHR17598">
    <property type="entry name" value="DNA POLYMERASE DELTA SUBUNIT 3"/>
    <property type="match status" value="1"/>
</dbReference>
<feature type="compositionally biased region" description="Low complexity" evidence="11">
    <location>
        <begin position="214"/>
        <end position="224"/>
    </location>
</feature>
<evidence type="ECO:0000256" key="4">
    <source>
        <dbReference type="ARBA" id="ARBA00022490"/>
    </source>
</evidence>
<dbReference type="Gene3D" id="3.90.1030.20">
    <property type="entry name" value="DNA polymerase delta, p66 (Cdc27) subunit, wHTH domain"/>
    <property type="match status" value="1"/>
</dbReference>
<accession>A0AAD1R818</accession>
<evidence type="ECO:0000256" key="2">
    <source>
        <dbReference type="ARBA" id="ARBA00004496"/>
    </source>
</evidence>
<dbReference type="GO" id="GO:0006271">
    <property type="term" value="P:DNA strand elongation involved in DNA replication"/>
    <property type="evidence" value="ECO:0007669"/>
    <property type="project" value="TreeGrafter"/>
</dbReference>
<feature type="region of interest" description="Disordered" evidence="11">
    <location>
        <begin position="195"/>
        <end position="224"/>
    </location>
</feature>
<feature type="compositionally biased region" description="Basic and acidic residues" evidence="11">
    <location>
        <begin position="201"/>
        <end position="212"/>
    </location>
</feature>
<gene>
    <name evidence="12" type="ORF">PECUL_23A061677</name>
</gene>
<feature type="compositionally biased region" description="Basic residues" evidence="11">
    <location>
        <begin position="365"/>
        <end position="375"/>
    </location>
</feature>